<evidence type="ECO:0000313" key="4">
    <source>
        <dbReference type="Proteomes" id="UP000787156"/>
    </source>
</evidence>
<feature type="transmembrane region" description="Helical" evidence="1">
    <location>
        <begin position="44"/>
        <end position="65"/>
    </location>
</feature>
<keyword evidence="1" id="KW-1133">Transmembrane helix</keyword>
<sequence>MQGRTPSAKHWSLWLLGGLFTLFVMLSSLWLSLMLWIQQPLGKIGTMLLIGCWVVFSLIVLGIYFTRHLISRQVDTILYLLVFLISLFAYFSIEARQDRDWNPEVSRLLSSEQQGDQVTLHNIRNFDWQPDGKYVERWESRSFDLNQITGVNIITSYWMGPEIAHTLVSFDFANQKPLTFSIEIRKEKHEEFSAIGGFFRKYELSLVASDEKDIVYTRSHIRNEQVYFFPVNMPKAQAKALFKEYLRQADALAEEPKWYNTLTSNCTTLVFDMVQAVSQQALPSDYRLLVSGYLPNYLYDLKALDQAWNMQTWYQQAHINPRIQQPKQISSKEYSDQIRLGLPASKLY</sequence>
<proteinExistence type="predicted"/>
<organism evidence="3 4">
    <name type="scientific">Acinetobacter lwoffii</name>
    <dbReference type="NCBI Taxonomy" id="28090"/>
    <lineage>
        <taxon>Bacteria</taxon>
        <taxon>Pseudomonadati</taxon>
        <taxon>Pseudomonadota</taxon>
        <taxon>Gammaproteobacteria</taxon>
        <taxon>Moraxellales</taxon>
        <taxon>Moraxellaceae</taxon>
        <taxon>Acinetobacter</taxon>
    </lineage>
</organism>
<feature type="transmembrane region" description="Helical" evidence="1">
    <location>
        <begin position="12"/>
        <end position="38"/>
    </location>
</feature>
<keyword evidence="1" id="KW-0812">Transmembrane</keyword>
<gene>
    <name evidence="3" type="ORF">K8V79_09485</name>
</gene>
<evidence type="ECO:0000313" key="3">
    <source>
        <dbReference type="EMBL" id="HJF28458.1"/>
    </source>
</evidence>
<dbReference type="Pfam" id="PF13387">
    <property type="entry name" value="Lnb_N"/>
    <property type="match status" value="1"/>
</dbReference>
<dbReference type="Proteomes" id="UP000787156">
    <property type="component" value="Unassembled WGS sequence"/>
</dbReference>
<name>A0A9D2ZZL0_ACILW</name>
<reference evidence="3" key="1">
    <citation type="journal article" date="2021" name="PeerJ">
        <title>Extensive microbial diversity within the chicken gut microbiome revealed by metagenomics and culture.</title>
        <authorList>
            <person name="Gilroy R."/>
            <person name="Ravi A."/>
            <person name="Getino M."/>
            <person name="Pursley I."/>
            <person name="Horton D.L."/>
            <person name="Alikhan N.F."/>
            <person name="Baker D."/>
            <person name="Gharbi K."/>
            <person name="Hall N."/>
            <person name="Watson M."/>
            <person name="Adriaenssens E.M."/>
            <person name="Foster-Nyarko E."/>
            <person name="Jarju S."/>
            <person name="Secka A."/>
            <person name="Antonio M."/>
            <person name="Oren A."/>
            <person name="Chaudhuri R.R."/>
            <person name="La Ragione R."/>
            <person name="Hildebrand F."/>
            <person name="Pallen M.J."/>
        </authorList>
    </citation>
    <scope>NUCLEOTIDE SEQUENCE</scope>
    <source>
        <strain evidence="3">CHK135-1449</strain>
    </source>
</reference>
<evidence type="ECO:0000259" key="2">
    <source>
        <dbReference type="Pfam" id="PF13387"/>
    </source>
</evidence>
<evidence type="ECO:0000256" key="1">
    <source>
        <dbReference type="SAM" id="Phobius"/>
    </source>
</evidence>
<protein>
    <submittedName>
        <fullName evidence="3">DUF4105 domain-containing protein</fullName>
    </submittedName>
</protein>
<accession>A0A9D2ZZL0</accession>
<keyword evidence="1" id="KW-0472">Membrane</keyword>
<dbReference type="InterPro" id="IPR025178">
    <property type="entry name" value="Lnb_N"/>
</dbReference>
<reference evidence="3" key="2">
    <citation type="submission" date="2021-09" db="EMBL/GenBank/DDBJ databases">
        <authorList>
            <person name="Gilroy R."/>
        </authorList>
    </citation>
    <scope>NUCLEOTIDE SEQUENCE</scope>
    <source>
        <strain evidence="3">CHK135-1449</strain>
    </source>
</reference>
<dbReference type="AlphaFoldDB" id="A0A9D2ZZL0"/>
<feature type="transmembrane region" description="Helical" evidence="1">
    <location>
        <begin position="77"/>
        <end position="93"/>
    </location>
</feature>
<comment type="caution">
    <text evidence="3">The sequence shown here is derived from an EMBL/GenBank/DDBJ whole genome shotgun (WGS) entry which is preliminary data.</text>
</comment>
<dbReference type="EMBL" id="DYWX01000099">
    <property type="protein sequence ID" value="HJF28458.1"/>
    <property type="molecule type" value="Genomic_DNA"/>
</dbReference>
<feature type="domain" description="Lnb N-terminal periplasmic" evidence="2">
    <location>
        <begin position="135"/>
        <end position="291"/>
    </location>
</feature>